<reference evidence="2" key="1">
    <citation type="submission" date="2016-10" db="EMBL/GenBank/DDBJ databases">
        <authorList>
            <person name="Varghese N."/>
            <person name="Submissions S."/>
        </authorList>
    </citation>
    <scope>NUCLEOTIDE SEQUENCE [LARGE SCALE GENOMIC DNA]</scope>
    <source>
        <strain evidence="2">DSM 44654</strain>
    </source>
</reference>
<dbReference type="InterPro" id="IPR011051">
    <property type="entry name" value="RmlC_Cupin_sf"/>
</dbReference>
<dbReference type="RefSeq" id="WP_086676922.1">
    <property type="nucleotide sequence ID" value="NZ_FNUJ01000002.1"/>
</dbReference>
<accession>A0A1H5QGV7</accession>
<proteinExistence type="predicted"/>
<protein>
    <submittedName>
        <fullName evidence="1">Cupin domain-containing protein</fullName>
    </submittedName>
</protein>
<name>A0A1H5QGV7_9PSEU</name>
<dbReference type="Gene3D" id="2.60.120.10">
    <property type="entry name" value="Jelly Rolls"/>
    <property type="match status" value="1"/>
</dbReference>
<sequence>MDATTTPMPSAAGNLASEEEALKPILRTGIVLTRALSGGRMHLPGATTLAPQRHDTTETAIAIISGHVAILSGNAMQPFHPQAGDMIYIPATLPYAVVNLSNNASVLALVFRTDPGFDTDVHRMPELDQAVCDQIPDLRRAHHKALLTRRSGRARRT</sequence>
<gene>
    <name evidence="1" type="ORF">SAMN05421837_102790</name>
</gene>
<dbReference type="OrthoDB" id="3620182at2"/>
<dbReference type="STRING" id="218821.SAMN05421837_102790"/>
<dbReference type="EMBL" id="FNUJ01000002">
    <property type="protein sequence ID" value="SEF24618.1"/>
    <property type="molecule type" value="Genomic_DNA"/>
</dbReference>
<evidence type="ECO:0000313" key="1">
    <source>
        <dbReference type="EMBL" id="SEF24618.1"/>
    </source>
</evidence>
<organism evidence="1 2">
    <name type="scientific">Amycolatopsis pretoriensis</name>
    <dbReference type="NCBI Taxonomy" id="218821"/>
    <lineage>
        <taxon>Bacteria</taxon>
        <taxon>Bacillati</taxon>
        <taxon>Actinomycetota</taxon>
        <taxon>Actinomycetes</taxon>
        <taxon>Pseudonocardiales</taxon>
        <taxon>Pseudonocardiaceae</taxon>
        <taxon>Amycolatopsis</taxon>
    </lineage>
</organism>
<keyword evidence="2" id="KW-1185">Reference proteome</keyword>
<dbReference type="InterPro" id="IPR014710">
    <property type="entry name" value="RmlC-like_jellyroll"/>
</dbReference>
<dbReference type="SUPFAM" id="SSF51182">
    <property type="entry name" value="RmlC-like cupins"/>
    <property type="match status" value="1"/>
</dbReference>
<dbReference type="AlphaFoldDB" id="A0A1H5QGV7"/>
<evidence type="ECO:0000313" key="2">
    <source>
        <dbReference type="Proteomes" id="UP000198878"/>
    </source>
</evidence>
<dbReference type="Proteomes" id="UP000198878">
    <property type="component" value="Unassembled WGS sequence"/>
</dbReference>